<dbReference type="SUPFAM" id="SSF52172">
    <property type="entry name" value="CheY-like"/>
    <property type="match status" value="1"/>
</dbReference>
<accession>A0A511V236</accession>
<feature type="domain" description="Response regulatory" evidence="3">
    <location>
        <begin position="4"/>
        <end position="118"/>
    </location>
</feature>
<dbReference type="Gene3D" id="3.40.50.2300">
    <property type="match status" value="1"/>
</dbReference>
<dbReference type="Pfam" id="PF00072">
    <property type="entry name" value="Response_reg"/>
    <property type="match status" value="1"/>
</dbReference>
<evidence type="ECO:0000256" key="2">
    <source>
        <dbReference type="PROSITE-ProRule" id="PRU00169"/>
    </source>
</evidence>
<dbReference type="PROSITE" id="PS50110">
    <property type="entry name" value="RESPONSE_REGULATORY"/>
    <property type="match status" value="1"/>
</dbReference>
<dbReference type="SMART" id="SM00448">
    <property type="entry name" value="REC"/>
    <property type="match status" value="1"/>
</dbReference>
<dbReference type="InterPro" id="IPR001789">
    <property type="entry name" value="Sig_transdc_resp-reg_receiver"/>
</dbReference>
<dbReference type="PANTHER" id="PTHR44591">
    <property type="entry name" value="STRESS RESPONSE REGULATOR PROTEIN 1"/>
    <property type="match status" value="1"/>
</dbReference>
<organism evidence="4 5">
    <name type="scientific">Cerasibacillus quisquiliarum</name>
    <dbReference type="NCBI Taxonomy" id="227865"/>
    <lineage>
        <taxon>Bacteria</taxon>
        <taxon>Bacillati</taxon>
        <taxon>Bacillota</taxon>
        <taxon>Bacilli</taxon>
        <taxon>Bacillales</taxon>
        <taxon>Bacillaceae</taxon>
        <taxon>Cerasibacillus</taxon>
    </lineage>
</organism>
<feature type="modified residue" description="4-aspartylphosphate" evidence="2">
    <location>
        <position position="53"/>
    </location>
</feature>
<evidence type="ECO:0000259" key="3">
    <source>
        <dbReference type="PROSITE" id="PS50110"/>
    </source>
</evidence>
<dbReference type="GO" id="GO:0000160">
    <property type="term" value="P:phosphorelay signal transduction system"/>
    <property type="evidence" value="ECO:0007669"/>
    <property type="project" value="InterPro"/>
</dbReference>
<evidence type="ECO:0000313" key="4">
    <source>
        <dbReference type="EMBL" id="GEN32091.1"/>
    </source>
</evidence>
<keyword evidence="5" id="KW-1185">Reference proteome</keyword>
<evidence type="ECO:0000313" key="5">
    <source>
        <dbReference type="Proteomes" id="UP000321491"/>
    </source>
</evidence>
<comment type="caution">
    <text evidence="4">The sequence shown here is derived from an EMBL/GenBank/DDBJ whole genome shotgun (WGS) entry which is preliminary data.</text>
</comment>
<dbReference type="InterPro" id="IPR011006">
    <property type="entry name" value="CheY-like_superfamily"/>
</dbReference>
<dbReference type="RefSeq" id="WP_170226719.1">
    <property type="nucleotide sequence ID" value="NZ_BJXW01000028.1"/>
</dbReference>
<dbReference type="AlphaFoldDB" id="A0A511V236"/>
<keyword evidence="1 2" id="KW-0597">Phosphoprotein</keyword>
<gene>
    <name evidence="4" type="primary">spo0F</name>
    <name evidence="4" type="ORF">CQU01_23290</name>
</gene>
<name>A0A511V236_9BACI</name>
<dbReference type="EMBL" id="BJXW01000028">
    <property type="protein sequence ID" value="GEN32091.1"/>
    <property type="molecule type" value="Genomic_DNA"/>
</dbReference>
<dbReference type="InterPro" id="IPR050595">
    <property type="entry name" value="Bact_response_regulator"/>
</dbReference>
<reference evidence="4 5" key="1">
    <citation type="submission" date="2019-07" db="EMBL/GenBank/DDBJ databases">
        <title>Whole genome shotgun sequence of Cerasibacillus quisquiliarum NBRC 102429.</title>
        <authorList>
            <person name="Hosoyama A."/>
            <person name="Uohara A."/>
            <person name="Ohji S."/>
            <person name="Ichikawa N."/>
        </authorList>
    </citation>
    <scope>NUCLEOTIDE SEQUENCE [LARGE SCALE GENOMIC DNA]</scope>
    <source>
        <strain evidence="4 5">NBRC 102429</strain>
    </source>
</reference>
<dbReference type="GO" id="GO:0016740">
    <property type="term" value="F:transferase activity"/>
    <property type="evidence" value="ECO:0007669"/>
    <property type="project" value="UniProtKB-KW"/>
</dbReference>
<proteinExistence type="predicted"/>
<sequence length="123" mass="14306">MSKKILIVDDEIGIRLLLKEILIQDGHQIYQAKTGEEALDKITVTPFDLLIIDYHLPILDGVSVLKRLQEKDIYLPCIFMTGMFEMLIDELEEMDFVTGIIAKPFHVHELLKLVRGTLYERRH</sequence>
<keyword evidence="4" id="KW-0808">Transferase</keyword>
<dbReference type="Proteomes" id="UP000321491">
    <property type="component" value="Unassembled WGS sequence"/>
</dbReference>
<protein>
    <submittedName>
        <fullName evidence="4">Sporulation initiation phosphotransferase F</fullName>
    </submittedName>
</protein>
<dbReference type="PANTHER" id="PTHR44591:SF3">
    <property type="entry name" value="RESPONSE REGULATORY DOMAIN-CONTAINING PROTEIN"/>
    <property type="match status" value="1"/>
</dbReference>
<evidence type="ECO:0000256" key="1">
    <source>
        <dbReference type="ARBA" id="ARBA00022553"/>
    </source>
</evidence>